<organism evidence="1 2">
    <name type="scientific">Panagrolaimus sp. ES5</name>
    <dbReference type="NCBI Taxonomy" id="591445"/>
    <lineage>
        <taxon>Eukaryota</taxon>
        <taxon>Metazoa</taxon>
        <taxon>Ecdysozoa</taxon>
        <taxon>Nematoda</taxon>
        <taxon>Chromadorea</taxon>
        <taxon>Rhabditida</taxon>
        <taxon>Tylenchina</taxon>
        <taxon>Panagrolaimomorpha</taxon>
        <taxon>Panagrolaimoidea</taxon>
        <taxon>Panagrolaimidae</taxon>
        <taxon>Panagrolaimus</taxon>
    </lineage>
</organism>
<accession>A0AC34FQA7</accession>
<evidence type="ECO:0000313" key="2">
    <source>
        <dbReference type="WBParaSite" id="ES5_v2.g19305.t1"/>
    </source>
</evidence>
<dbReference type="Proteomes" id="UP000887579">
    <property type="component" value="Unplaced"/>
</dbReference>
<reference evidence="2" key="1">
    <citation type="submission" date="2022-11" db="UniProtKB">
        <authorList>
            <consortium name="WormBaseParasite"/>
        </authorList>
    </citation>
    <scope>IDENTIFICATION</scope>
</reference>
<evidence type="ECO:0000313" key="1">
    <source>
        <dbReference type="Proteomes" id="UP000887579"/>
    </source>
</evidence>
<name>A0AC34FQA7_9BILA</name>
<sequence>MGIITESDNCNGNSVSKVDYSKMENLLNEFSSNQSSEENIDHSPNSDTAEITKEFFENYPVLEIPWDDPSLYVEEEVLNENVFSPVSVQPSPVHDRWSGLNSEPSKNLSKINKKKNQNTKIRNYSLKSQCSEESFMTENSDCYIFPDVVMEENNCVNSIYYKLDENYQRQNYIHQKILQLQEEVFQLEYEAHLLQSTLFQQQQQQQHI</sequence>
<proteinExistence type="predicted"/>
<dbReference type="WBParaSite" id="ES5_v2.g19305.t1">
    <property type="protein sequence ID" value="ES5_v2.g19305.t1"/>
    <property type="gene ID" value="ES5_v2.g19305"/>
</dbReference>
<protein>
    <submittedName>
        <fullName evidence="2">Uncharacterized protein</fullName>
    </submittedName>
</protein>